<dbReference type="Proteomes" id="UP001480595">
    <property type="component" value="Unassembled WGS sequence"/>
</dbReference>
<dbReference type="EMBL" id="JAQQWL010000002">
    <property type="protein sequence ID" value="KAK8087190.1"/>
    <property type="molecule type" value="Genomic_DNA"/>
</dbReference>
<evidence type="ECO:0000313" key="2">
    <source>
        <dbReference type="EMBL" id="KAK8087190.1"/>
    </source>
</evidence>
<name>A0ABR1WVJ9_9PEZI</name>
<feature type="region of interest" description="Disordered" evidence="1">
    <location>
        <begin position="188"/>
        <end position="226"/>
    </location>
</feature>
<comment type="caution">
    <text evidence="2">The sequence shown here is derived from an EMBL/GenBank/DDBJ whole genome shotgun (WGS) entry which is preliminary data.</text>
</comment>
<sequence length="261" mass="28747">MEGFFAHRPSKQQLDPLQSYFRNTPYISRRFRWVDVVGSGSYGVCVRLKEFAPGGRQAARQQYEQNGYLLGPMLVIELLENGSMKEFLNKAKAHSAPRLPNRLLWRFFLCLARACVAMAFPRRFEGGQSLEDIPGRQSSTLRLYTHTDMHVNNVMLGGLNAQEFEHQISPILKLIDFGVWSPALENDLRTRPRSSSSRPTPGTRTWTTTGLAGAAGPAQPAGAGVARPASYYAAAPGGAAQEADEAVGRLLQMVLRDALPG</sequence>
<dbReference type="RefSeq" id="XP_066721714.1">
    <property type="nucleotide sequence ID" value="XM_066853573.1"/>
</dbReference>
<dbReference type="SUPFAM" id="SSF56112">
    <property type="entry name" value="Protein kinase-like (PK-like)"/>
    <property type="match status" value="1"/>
</dbReference>
<feature type="compositionally biased region" description="Low complexity" evidence="1">
    <location>
        <begin position="193"/>
        <end position="226"/>
    </location>
</feature>
<evidence type="ECO:0000256" key="1">
    <source>
        <dbReference type="SAM" id="MobiDB-lite"/>
    </source>
</evidence>
<dbReference type="InterPro" id="IPR011009">
    <property type="entry name" value="Kinase-like_dom_sf"/>
</dbReference>
<dbReference type="GeneID" id="92086636"/>
<organism evidence="2 3">
    <name type="scientific">Apiospora phragmitis</name>
    <dbReference type="NCBI Taxonomy" id="2905665"/>
    <lineage>
        <taxon>Eukaryota</taxon>
        <taxon>Fungi</taxon>
        <taxon>Dikarya</taxon>
        <taxon>Ascomycota</taxon>
        <taxon>Pezizomycotina</taxon>
        <taxon>Sordariomycetes</taxon>
        <taxon>Xylariomycetidae</taxon>
        <taxon>Amphisphaeriales</taxon>
        <taxon>Apiosporaceae</taxon>
        <taxon>Apiospora</taxon>
    </lineage>
</organism>
<protein>
    <submittedName>
        <fullName evidence="2">Kinase-like domain-containing protein</fullName>
    </submittedName>
</protein>
<proteinExistence type="predicted"/>
<accession>A0ABR1WVJ9</accession>
<evidence type="ECO:0000313" key="3">
    <source>
        <dbReference type="Proteomes" id="UP001480595"/>
    </source>
</evidence>
<dbReference type="Gene3D" id="1.10.510.10">
    <property type="entry name" value="Transferase(Phosphotransferase) domain 1"/>
    <property type="match status" value="1"/>
</dbReference>
<keyword evidence="3" id="KW-1185">Reference proteome</keyword>
<gene>
    <name evidence="2" type="ORF">PG994_002164</name>
</gene>
<reference evidence="2 3" key="1">
    <citation type="submission" date="2023-01" db="EMBL/GenBank/DDBJ databases">
        <title>Analysis of 21 Apiospora genomes using comparative genomics revels a genus with tremendous synthesis potential of carbohydrate active enzymes and secondary metabolites.</title>
        <authorList>
            <person name="Sorensen T."/>
        </authorList>
    </citation>
    <scope>NUCLEOTIDE SEQUENCE [LARGE SCALE GENOMIC DNA]</scope>
    <source>
        <strain evidence="2 3">CBS 135458</strain>
    </source>
</reference>